<name>A0AAE0WJK5_9PEZI</name>
<dbReference type="AlphaFoldDB" id="A0AAE0WJK5"/>
<keyword evidence="2" id="KW-1185">Reference proteome</keyword>
<proteinExistence type="predicted"/>
<accession>A0AAE0WJK5</accession>
<protein>
    <submittedName>
        <fullName evidence="1">Uncharacterized protein</fullName>
    </submittedName>
</protein>
<dbReference type="EMBL" id="JAUTXT010000029">
    <property type="protein sequence ID" value="KAK3672895.1"/>
    <property type="molecule type" value="Genomic_DNA"/>
</dbReference>
<reference evidence="1" key="1">
    <citation type="submission" date="2023-07" db="EMBL/GenBank/DDBJ databases">
        <title>Black Yeasts Isolated from many extreme environments.</title>
        <authorList>
            <person name="Coleine C."/>
            <person name="Stajich J.E."/>
            <person name="Selbmann L."/>
        </authorList>
    </citation>
    <scope>NUCLEOTIDE SEQUENCE</scope>
    <source>
        <strain evidence="1">CCFEE 5485</strain>
    </source>
</reference>
<sequence length="57" mass="6088">MVPLCIVVIGVVDNAFRDEDELLDPVNKGKVRPDVDAVTPTVPTLGKQATVPIVVYA</sequence>
<gene>
    <name evidence="1" type="ORF">LTR78_007248</name>
</gene>
<evidence type="ECO:0000313" key="2">
    <source>
        <dbReference type="Proteomes" id="UP001274830"/>
    </source>
</evidence>
<dbReference type="Proteomes" id="UP001274830">
    <property type="component" value="Unassembled WGS sequence"/>
</dbReference>
<organism evidence="1 2">
    <name type="scientific">Recurvomyces mirabilis</name>
    <dbReference type="NCBI Taxonomy" id="574656"/>
    <lineage>
        <taxon>Eukaryota</taxon>
        <taxon>Fungi</taxon>
        <taxon>Dikarya</taxon>
        <taxon>Ascomycota</taxon>
        <taxon>Pezizomycotina</taxon>
        <taxon>Dothideomycetes</taxon>
        <taxon>Dothideomycetidae</taxon>
        <taxon>Mycosphaerellales</taxon>
        <taxon>Teratosphaeriaceae</taxon>
        <taxon>Recurvomyces</taxon>
    </lineage>
</organism>
<comment type="caution">
    <text evidence="1">The sequence shown here is derived from an EMBL/GenBank/DDBJ whole genome shotgun (WGS) entry which is preliminary data.</text>
</comment>
<evidence type="ECO:0000313" key="1">
    <source>
        <dbReference type="EMBL" id="KAK3672895.1"/>
    </source>
</evidence>